<reference evidence="1 2" key="1">
    <citation type="journal article" date="2022" name="G3 (Bethesda)">
        <title>Whole-genome sequence and methylome profiling of the almond [Prunus dulcis (Mill.) D.A. Webb] cultivar 'Nonpareil'.</title>
        <authorList>
            <person name="D'Amico-Willman K.M."/>
            <person name="Ouma W.Z."/>
            <person name="Meulia T."/>
            <person name="Sideli G.M."/>
            <person name="Gradziel T.M."/>
            <person name="Fresnedo-Ramirez J."/>
        </authorList>
    </citation>
    <scope>NUCLEOTIDE SEQUENCE [LARGE SCALE GENOMIC DNA]</scope>
    <source>
        <strain evidence="1">Clone GOH B32 T37-40</strain>
    </source>
</reference>
<dbReference type="EMBL" id="JAJFAZ020000001">
    <property type="protein sequence ID" value="KAI5351863.1"/>
    <property type="molecule type" value="Genomic_DNA"/>
</dbReference>
<organism evidence="1 2">
    <name type="scientific">Prunus dulcis</name>
    <name type="common">Almond</name>
    <name type="synonym">Amygdalus dulcis</name>
    <dbReference type="NCBI Taxonomy" id="3755"/>
    <lineage>
        <taxon>Eukaryota</taxon>
        <taxon>Viridiplantae</taxon>
        <taxon>Streptophyta</taxon>
        <taxon>Embryophyta</taxon>
        <taxon>Tracheophyta</taxon>
        <taxon>Spermatophyta</taxon>
        <taxon>Magnoliopsida</taxon>
        <taxon>eudicotyledons</taxon>
        <taxon>Gunneridae</taxon>
        <taxon>Pentapetalae</taxon>
        <taxon>rosids</taxon>
        <taxon>fabids</taxon>
        <taxon>Rosales</taxon>
        <taxon>Rosaceae</taxon>
        <taxon>Amygdaloideae</taxon>
        <taxon>Amygdaleae</taxon>
        <taxon>Prunus</taxon>
    </lineage>
</organism>
<evidence type="ECO:0000313" key="1">
    <source>
        <dbReference type="EMBL" id="KAI5351863.1"/>
    </source>
</evidence>
<comment type="caution">
    <text evidence="1">The sequence shown here is derived from an EMBL/GenBank/DDBJ whole genome shotgun (WGS) entry which is preliminary data.</text>
</comment>
<proteinExistence type="predicted"/>
<dbReference type="PANTHER" id="PTHR47723:SF19">
    <property type="entry name" value="POLYNUCLEOTIDYL TRANSFERASE, RIBONUCLEASE H-LIKE SUPERFAMILY PROTEIN"/>
    <property type="match status" value="1"/>
</dbReference>
<sequence>MAEISDCGCIVAGGIIRNSDGIWIEGFSTNLGHGEVFKVEAWAISKESFWKANGIATFFVSIGRPNFAADFLAKMGHHKDLDYHEFFSPPEQLKAIFYDDKNVLLMHRFVYV</sequence>
<name>A0AAD4ZPG0_PRUDU</name>
<dbReference type="PANTHER" id="PTHR47723">
    <property type="entry name" value="OS05G0353850 PROTEIN"/>
    <property type="match status" value="1"/>
</dbReference>
<dbReference type="Proteomes" id="UP001054821">
    <property type="component" value="Chromosome 1"/>
</dbReference>
<keyword evidence="2" id="KW-1185">Reference proteome</keyword>
<protein>
    <submittedName>
        <fullName evidence="1">Uncharacterized protein</fullName>
    </submittedName>
</protein>
<gene>
    <name evidence="1" type="ORF">L3X38_004754</name>
</gene>
<evidence type="ECO:0000313" key="2">
    <source>
        <dbReference type="Proteomes" id="UP001054821"/>
    </source>
</evidence>
<dbReference type="AlphaFoldDB" id="A0AAD4ZPG0"/>
<dbReference type="InterPro" id="IPR053151">
    <property type="entry name" value="RNase_H-like"/>
</dbReference>
<accession>A0AAD4ZPG0</accession>